<dbReference type="EMBL" id="MU277198">
    <property type="protein sequence ID" value="KAI0064453.1"/>
    <property type="molecule type" value="Genomic_DNA"/>
</dbReference>
<reference evidence="1" key="1">
    <citation type="submission" date="2021-03" db="EMBL/GenBank/DDBJ databases">
        <authorList>
            <consortium name="DOE Joint Genome Institute"/>
            <person name="Ahrendt S."/>
            <person name="Looney B.P."/>
            <person name="Miyauchi S."/>
            <person name="Morin E."/>
            <person name="Drula E."/>
            <person name="Courty P.E."/>
            <person name="Chicoki N."/>
            <person name="Fauchery L."/>
            <person name="Kohler A."/>
            <person name="Kuo A."/>
            <person name="Labutti K."/>
            <person name="Pangilinan J."/>
            <person name="Lipzen A."/>
            <person name="Riley R."/>
            <person name="Andreopoulos W."/>
            <person name="He G."/>
            <person name="Johnson J."/>
            <person name="Barry K.W."/>
            <person name="Grigoriev I.V."/>
            <person name="Nagy L."/>
            <person name="Hibbett D."/>
            <person name="Henrissat B."/>
            <person name="Matheny P.B."/>
            <person name="Labbe J."/>
            <person name="Martin F."/>
        </authorList>
    </citation>
    <scope>NUCLEOTIDE SEQUENCE</scope>
    <source>
        <strain evidence="1">HHB10654</strain>
    </source>
</reference>
<name>A0ACB8T6S3_9AGAM</name>
<accession>A0ACB8T6S3</accession>
<comment type="caution">
    <text evidence="1">The sequence shown here is derived from an EMBL/GenBank/DDBJ whole genome shotgun (WGS) entry which is preliminary data.</text>
</comment>
<reference evidence="1" key="2">
    <citation type="journal article" date="2022" name="New Phytol.">
        <title>Evolutionary transition to the ectomycorrhizal habit in the genomes of a hyperdiverse lineage of mushroom-forming fungi.</title>
        <authorList>
            <person name="Looney B."/>
            <person name="Miyauchi S."/>
            <person name="Morin E."/>
            <person name="Drula E."/>
            <person name="Courty P.E."/>
            <person name="Kohler A."/>
            <person name="Kuo A."/>
            <person name="LaButti K."/>
            <person name="Pangilinan J."/>
            <person name="Lipzen A."/>
            <person name="Riley R."/>
            <person name="Andreopoulos W."/>
            <person name="He G."/>
            <person name="Johnson J."/>
            <person name="Nolan M."/>
            <person name="Tritt A."/>
            <person name="Barry K.W."/>
            <person name="Grigoriev I.V."/>
            <person name="Nagy L.G."/>
            <person name="Hibbett D."/>
            <person name="Henrissat B."/>
            <person name="Matheny P.B."/>
            <person name="Labbe J."/>
            <person name="Martin F.M."/>
        </authorList>
    </citation>
    <scope>NUCLEOTIDE SEQUENCE</scope>
    <source>
        <strain evidence="1">HHB10654</strain>
    </source>
</reference>
<sequence length="674" mass="75814">MLGHFVGPMPISEFFEDFMTSTEPIPAQPTAPFAFNTAAPVFETEFIRAIEAADVAPSLHLCNTRFTGDRAYPVDRKPDISCYRRHVDVAPDPRRDTNWRQMDLFLEVKPRKFDPFIVPEDDENKEVKFEHQGEGAEESLGQMISYARAHITSQFRTHLFSVCLLKGTASEGPSARFIRWDRGGSVVSERVDWLQEPEKLAKFFWLFNHLTLSERGHDITVTSATPEEALLAKPKLAATGFWAKGVPDQLHKILVHDEEKHEDRYFITPSAVSANPAIIGRATLGFVAYDCANDCCVYLKDSWRIDVDAIEKEGLVYRRLWDHKVPHIAEFDCAGDVRVLGAEGEAAFQSTKTHLYANRPWACKTGRLIPHRHYRLVLKTIGRSVTMFQSTHQLGTVIYHALLAHAAAWKLAKILHRDISVGNVLIDLDGKSGFLIDWDLSKTVDDDEEEARQEWRTGTWPFISIYRLQNPTTSRHLLSDDLESALWLFVYNLFTCRPCDTMDQAILSENLSSIFDGFMVRSDGSVQGGVSKMVFLNGWPVLTKDEVRASFPPPCAALVVDLRDFFNNLYCPHVSDSVRQQTKQALQTSDRILSFFATRLAEDGWPTNDGSVEKVFPVPKSKIVLPQRLTAAKRKSAAVEGAAVGPPPKALKLSDFVQCSTRTPPRSSLSLPPP</sequence>
<dbReference type="Proteomes" id="UP000814140">
    <property type="component" value="Unassembled WGS sequence"/>
</dbReference>
<protein>
    <submittedName>
        <fullName evidence="1">Uncharacterized protein</fullName>
    </submittedName>
</protein>
<gene>
    <name evidence="1" type="ORF">BV25DRAFT_1822802</name>
</gene>
<organism evidence="1 2">
    <name type="scientific">Artomyces pyxidatus</name>
    <dbReference type="NCBI Taxonomy" id="48021"/>
    <lineage>
        <taxon>Eukaryota</taxon>
        <taxon>Fungi</taxon>
        <taxon>Dikarya</taxon>
        <taxon>Basidiomycota</taxon>
        <taxon>Agaricomycotina</taxon>
        <taxon>Agaricomycetes</taxon>
        <taxon>Russulales</taxon>
        <taxon>Auriscalpiaceae</taxon>
        <taxon>Artomyces</taxon>
    </lineage>
</organism>
<keyword evidence="2" id="KW-1185">Reference proteome</keyword>
<evidence type="ECO:0000313" key="2">
    <source>
        <dbReference type="Proteomes" id="UP000814140"/>
    </source>
</evidence>
<evidence type="ECO:0000313" key="1">
    <source>
        <dbReference type="EMBL" id="KAI0064453.1"/>
    </source>
</evidence>
<proteinExistence type="predicted"/>